<comment type="pathway">
    <text evidence="3 7">Carbohydrate degradation; pentose phosphate pathway; D-ribulose 5-phosphate from D-glucose 6-phosphate (oxidative stage): step 2/3.</text>
</comment>
<organism evidence="9 10">
    <name type="scientific">Nitrosospira briensis</name>
    <dbReference type="NCBI Taxonomy" id="35799"/>
    <lineage>
        <taxon>Bacteria</taxon>
        <taxon>Pseudomonadati</taxon>
        <taxon>Pseudomonadota</taxon>
        <taxon>Betaproteobacteria</taxon>
        <taxon>Nitrosomonadales</taxon>
        <taxon>Nitrosomonadaceae</taxon>
        <taxon>Nitrosospira</taxon>
    </lineage>
</organism>
<dbReference type="InterPro" id="IPR006148">
    <property type="entry name" value="Glc/Gal-6P_isomerase"/>
</dbReference>
<dbReference type="Pfam" id="PF01182">
    <property type="entry name" value="Glucosamine_iso"/>
    <property type="match status" value="1"/>
</dbReference>
<dbReference type="RefSeq" id="WP_083396623.1">
    <property type="nucleotide sequence ID" value="NZ_FOVJ01000001.1"/>
</dbReference>
<accession>A0A1I4Z149</accession>
<evidence type="ECO:0000259" key="8">
    <source>
        <dbReference type="Pfam" id="PF01182"/>
    </source>
</evidence>
<evidence type="ECO:0000313" key="9">
    <source>
        <dbReference type="EMBL" id="SFN43991.1"/>
    </source>
</evidence>
<dbReference type="SUPFAM" id="SSF100950">
    <property type="entry name" value="NagB/RpiA/CoA transferase-like"/>
    <property type="match status" value="1"/>
</dbReference>
<dbReference type="GO" id="GO:0006098">
    <property type="term" value="P:pentose-phosphate shunt"/>
    <property type="evidence" value="ECO:0007669"/>
    <property type="project" value="UniProtKB-UniPathway"/>
</dbReference>
<dbReference type="GO" id="GO:0005975">
    <property type="term" value="P:carbohydrate metabolic process"/>
    <property type="evidence" value="ECO:0007669"/>
    <property type="project" value="UniProtKB-UniRule"/>
</dbReference>
<evidence type="ECO:0000256" key="7">
    <source>
        <dbReference type="RuleBase" id="RU365095"/>
    </source>
</evidence>
<dbReference type="InterPro" id="IPR039104">
    <property type="entry name" value="6PGL"/>
</dbReference>
<evidence type="ECO:0000256" key="2">
    <source>
        <dbReference type="ARBA" id="ARBA00002681"/>
    </source>
</evidence>
<evidence type="ECO:0000313" key="10">
    <source>
        <dbReference type="Proteomes" id="UP000183107"/>
    </source>
</evidence>
<protein>
    <recommendedName>
        <fullName evidence="6 7">6-phosphogluconolactonase</fullName>
        <shortName evidence="7">6PGL</shortName>
        <ecNumber evidence="5 7">3.1.1.31</ecNumber>
    </recommendedName>
</protein>
<comment type="similarity">
    <text evidence="4 7">Belongs to the glucosamine/galactosamine-6-phosphate isomerase family. 6-phosphogluconolactonase subfamily.</text>
</comment>
<evidence type="ECO:0000256" key="4">
    <source>
        <dbReference type="ARBA" id="ARBA00010662"/>
    </source>
</evidence>
<dbReference type="Gene3D" id="3.40.50.1360">
    <property type="match status" value="1"/>
</dbReference>
<comment type="function">
    <text evidence="2 7">Hydrolysis of 6-phosphogluconolactone to 6-phosphogluconate.</text>
</comment>
<evidence type="ECO:0000256" key="6">
    <source>
        <dbReference type="ARBA" id="ARBA00020337"/>
    </source>
</evidence>
<comment type="catalytic activity">
    <reaction evidence="1 7">
        <text>6-phospho-D-glucono-1,5-lactone + H2O = 6-phospho-D-gluconate + H(+)</text>
        <dbReference type="Rhea" id="RHEA:12556"/>
        <dbReference type="ChEBI" id="CHEBI:15377"/>
        <dbReference type="ChEBI" id="CHEBI:15378"/>
        <dbReference type="ChEBI" id="CHEBI:57955"/>
        <dbReference type="ChEBI" id="CHEBI:58759"/>
        <dbReference type="EC" id="3.1.1.31"/>
    </reaction>
</comment>
<keyword evidence="10" id="KW-1185">Reference proteome</keyword>
<dbReference type="OrthoDB" id="9810967at2"/>
<dbReference type="GO" id="GO:0017057">
    <property type="term" value="F:6-phosphogluconolactonase activity"/>
    <property type="evidence" value="ECO:0007669"/>
    <property type="project" value="UniProtKB-UniRule"/>
</dbReference>
<dbReference type="UniPathway" id="UPA00115">
    <property type="reaction ID" value="UER00409"/>
</dbReference>
<dbReference type="STRING" id="1266925.GCA_000619905_02866"/>
<reference evidence="10" key="1">
    <citation type="submission" date="2016-10" db="EMBL/GenBank/DDBJ databases">
        <authorList>
            <person name="Varghese N."/>
        </authorList>
    </citation>
    <scope>NUCLEOTIDE SEQUENCE [LARGE SCALE GENOMIC DNA]</scope>
    <source>
        <strain evidence="10">Nsp8</strain>
    </source>
</reference>
<proteinExistence type="inferred from homology"/>
<dbReference type="PANTHER" id="PTHR11054">
    <property type="entry name" value="6-PHOSPHOGLUCONOLACTONASE"/>
    <property type="match status" value="1"/>
</dbReference>
<dbReference type="InterPro" id="IPR037171">
    <property type="entry name" value="NagB/RpiA_transferase-like"/>
</dbReference>
<dbReference type="CDD" id="cd01400">
    <property type="entry name" value="6PGL"/>
    <property type="match status" value="1"/>
</dbReference>
<gene>
    <name evidence="7" type="primary">pgl</name>
    <name evidence="9" type="ORF">SAMN05216386_0976</name>
</gene>
<dbReference type="EMBL" id="FOVJ01000001">
    <property type="protein sequence ID" value="SFN43991.1"/>
    <property type="molecule type" value="Genomic_DNA"/>
</dbReference>
<dbReference type="PANTHER" id="PTHR11054:SF0">
    <property type="entry name" value="6-PHOSPHOGLUCONOLACTONASE"/>
    <property type="match status" value="1"/>
</dbReference>
<dbReference type="EC" id="3.1.1.31" evidence="5 7"/>
<dbReference type="NCBIfam" id="TIGR01198">
    <property type="entry name" value="pgl"/>
    <property type="match status" value="1"/>
</dbReference>
<dbReference type="InterPro" id="IPR005900">
    <property type="entry name" value="6-phosphogluconolactonase_DevB"/>
</dbReference>
<name>A0A1I4Z149_9PROT</name>
<evidence type="ECO:0000256" key="1">
    <source>
        <dbReference type="ARBA" id="ARBA00000832"/>
    </source>
</evidence>
<sequence length="238" mass="26076">MISINTGQYRWHEFPDLSALQEAALGAILDSAALAIQERGRFNLVLAGGETPRGVYNRLKSVPTDWSAWHIYFGDERCMPPTEFEWNFRMAGEAWLDHVAIPPNQIYAIPGGIRADKAADVYAQTLRGVGMFDLTLLGIGEDGHTASLFPGNDWGIAPDSPDTLAVFNSPKRPPQRVSLSAARLNRSRQIIFLVAGASKHKAVAKWRAGENIPARAIMCETGVDVLTESALLLPKHSE</sequence>
<feature type="domain" description="Glucosamine/galactosamine-6-phosphate isomerase" evidence="8">
    <location>
        <begin position="16"/>
        <end position="220"/>
    </location>
</feature>
<keyword evidence="7" id="KW-0378">Hydrolase</keyword>
<evidence type="ECO:0000256" key="5">
    <source>
        <dbReference type="ARBA" id="ARBA00013198"/>
    </source>
</evidence>
<dbReference type="AlphaFoldDB" id="A0A1I4Z149"/>
<evidence type="ECO:0000256" key="3">
    <source>
        <dbReference type="ARBA" id="ARBA00004961"/>
    </source>
</evidence>
<dbReference type="Proteomes" id="UP000183107">
    <property type="component" value="Unassembled WGS sequence"/>
</dbReference>